<organism evidence="2 3">
    <name type="scientific">Hibiscus sabdariffa</name>
    <name type="common">roselle</name>
    <dbReference type="NCBI Taxonomy" id="183260"/>
    <lineage>
        <taxon>Eukaryota</taxon>
        <taxon>Viridiplantae</taxon>
        <taxon>Streptophyta</taxon>
        <taxon>Embryophyta</taxon>
        <taxon>Tracheophyta</taxon>
        <taxon>Spermatophyta</taxon>
        <taxon>Magnoliopsida</taxon>
        <taxon>eudicotyledons</taxon>
        <taxon>Gunneridae</taxon>
        <taxon>Pentapetalae</taxon>
        <taxon>rosids</taxon>
        <taxon>malvids</taxon>
        <taxon>Malvales</taxon>
        <taxon>Malvaceae</taxon>
        <taxon>Malvoideae</taxon>
        <taxon>Hibiscus</taxon>
    </lineage>
</organism>
<evidence type="ECO:0000313" key="2">
    <source>
        <dbReference type="EMBL" id="KAK8493238.1"/>
    </source>
</evidence>
<proteinExistence type="predicted"/>
<keyword evidence="3" id="KW-1185">Reference proteome</keyword>
<protein>
    <submittedName>
        <fullName evidence="2">Uncharacterized protein</fullName>
    </submittedName>
</protein>
<feature type="region of interest" description="Disordered" evidence="1">
    <location>
        <begin position="96"/>
        <end position="118"/>
    </location>
</feature>
<evidence type="ECO:0000313" key="3">
    <source>
        <dbReference type="Proteomes" id="UP001472677"/>
    </source>
</evidence>
<dbReference type="Proteomes" id="UP001472677">
    <property type="component" value="Unassembled WGS sequence"/>
</dbReference>
<reference evidence="2 3" key="1">
    <citation type="journal article" date="2024" name="G3 (Bethesda)">
        <title>Genome assembly of Hibiscus sabdariffa L. provides insights into metabolisms of medicinal natural products.</title>
        <authorList>
            <person name="Kim T."/>
        </authorList>
    </citation>
    <scope>NUCLEOTIDE SEQUENCE [LARGE SCALE GENOMIC DNA]</scope>
    <source>
        <strain evidence="2">TK-2024</strain>
        <tissue evidence="2">Old leaves</tissue>
    </source>
</reference>
<accession>A0ABR2AJ08</accession>
<gene>
    <name evidence="2" type="ORF">V6N12_033946</name>
</gene>
<comment type="caution">
    <text evidence="2">The sequence shown here is derived from an EMBL/GenBank/DDBJ whole genome shotgun (WGS) entry which is preliminary data.</text>
</comment>
<evidence type="ECO:0000256" key="1">
    <source>
        <dbReference type="SAM" id="MobiDB-lite"/>
    </source>
</evidence>
<feature type="region of interest" description="Disordered" evidence="1">
    <location>
        <begin position="1"/>
        <end position="23"/>
    </location>
</feature>
<name>A0ABR2AJ08_9ROSI</name>
<sequence length="118" mass="13149">MQSSSMVVGSSLKPPPPPPSPQRALAWDFLNPFESFESYYPLDGYSKFPIENVNGKVTTSEPEASLYQAMSNVRIENDMVEYEVHVVDKKVVEKKPWRGRRNPSSSVGLGMVKATQNG</sequence>
<dbReference type="EMBL" id="JBBPBM010000633">
    <property type="protein sequence ID" value="KAK8493238.1"/>
    <property type="molecule type" value="Genomic_DNA"/>
</dbReference>